<accession>A0A1X7RSY0</accession>
<evidence type="ECO:0000313" key="2">
    <source>
        <dbReference type="Proteomes" id="UP000215127"/>
    </source>
</evidence>
<gene>
    <name evidence="1" type="ORF">ZT3D7_G5503</name>
</gene>
<dbReference type="Proteomes" id="UP000215127">
    <property type="component" value="Chromosome 4"/>
</dbReference>
<dbReference type="EMBL" id="LT853695">
    <property type="protein sequence ID" value="SMQ50350.1"/>
    <property type="molecule type" value="Genomic_DNA"/>
</dbReference>
<organism evidence="1 2">
    <name type="scientific">Zymoseptoria tritici (strain ST99CH_3D7)</name>
    <dbReference type="NCBI Taxonomy" id="1276538"/>
    <lineage>
        <taxon>Eukaryota</taxon>
        <taxon>Fungi</taxon>
        <taxon>Dikarya</taxon>
        <taxon>Ascomycota</taxon>
        <taxon>Pezizomycotina</taxon>
        <taxon>Dothideomycetes</taxon>
        <taxon>Dothideomycetidae</taxon>
        <taxon>Mycosphaerellales</taxon>
        <taxon>Mycosphaerellaceae</taxon>
        <taxon>Zymoseptoria</taxon>
    </lineage>
</organism>
<name>A0A1X7RSY0_ZYMT9</name>
<sequence length="296" mass="33274">MEILELAIQHDLLHTLSPPQMVDVSDRFNSNRSTSDAIAGNAINDGEVTQANVQSASDIKERDVVGAEETKPQTFRLFDLPDELWVRIGKMVVDDAPGVATPLESMSDALLHDRSARIKGTRPILPQTITYTPRMIAENFPGCFPTPPAITQATSLLRRELLVYFFQTKINLIFDWHDIAGSFPILVWLRFVDPNMLRAIQGVSIIGLVKYPEPTVDHVTVLGMKDAYYVDALEAHLDSKNLFNNGGTWTDYVRSNLSLDFKTPGKTGRMEFELGDKIEYDAARGIREYKQMVVFK</sequence>
<keyword evidence="2" id="KW-1185">Reference proteome</keyword>
<protein>
    <submittedName>
        <fullName evidence="1">Uncharacterized protein</fullName>
    </submittedName>
</protein>
<proteinExistence type="predicted"/>
<reference evidence="1 2" key="1">
    <citation type="submission" date="2016-06" db="EMBL/GenBank/DDBJ databases">
        <authorList>
            <person name="Kjaerup R.B."/>
            <person name="Dalgaard T.S."/>
            <person name="Juul-Madsen H.R."/>
        </authorList>
    </citation>
    <scope>NUCLEOTIDE SEQUENCE [LARGE SCALE GENOMIC DNA]</scope>
</reference>
<evidence type="ECO:0000313" key="1">
    <source>
        <dbReference type="EMBL" id="SMQ50350.1"/>
    </source>
</evidence>
<dbReference type="AlphaFoldDB" id="A0A1X7RSY0"/>